<keyword evidence="5" id="KW-1185">Reference proteome</keyword>
<protein>
    <recommendedName>
        <fullName evidence="3">Carboxylesterase type B domain-containing protein</fullName>
    </recommendedName>
</protein>
<feature type="signal peptide" evidence="2">
    <location>
        <begin position="1"/>
        <end position="21"/>
    </location>
</feature>
<proteinExistence type="predicted"/>
<dbReference type="InterPro" id="IPR019819">
    <property type="entry name" value="Carboxylesterase_B_CS"/>
</dbReference>
<feature type="domain" description="Carboxylesterase type B" evidence="3">
    <location>
        <begin position="52"/>
        <end position="568"/>
    </location>
</feature>
<evidence type="ECO:0000313" key="4">
    <source>
        <dbReference type="EMBL" id="CAL8146167.1"/>
    </source>
</evidence>
<keyword evidence="2" id="KW-0732">Signal</keyword>
<reference evidence="4 5" key="1">
    <citation type="submission" date="2024-08" db="EMBL/GenBank/DDBJ databases">
        <authorList>
            <person name="Cucini C."/>
            <person name="Frati F."/>
        </authorList>
    </citation>
    <scope>NUCLEOTIDE SEQUENCE [LARGE SCALE GENOMIC DNA]</scope>
</reference>
<evidence type="ECO:0000256" key="2">
    <source>
        <dbReference type="SAM" id="SignalP"/>
    </source>
</evidence>
<feature type="chain" id="PRO_5046965838" description="Carboxylesterase type B domain-containing protein" evidence="2">
    <location>
        <begin position="22"/>
        <end position="604"/>
    </location>
</feature>
<gene>
    <name evidence="4" type="ORF">ODALV1_LOCUS30726</name>
</gene>
<dbReference type="Gene3D" id="3.40.50.1820">
    <property type="entry name" value="alpha/beta hydrolase"/>
    <property type="match status" value="1"/>
</dbReference>
<dbReference type="InterPro" id="IPR002018">
    <property type="entry name" value="CarbesteraseB"/>
</dbReference>
<dbReference type="EMBL" id="CAXLJM020000164">
    <property type="protein sequence ID" value="CAL8146167.1"/>
    <property type="molecule type" value="Genomic_DNA"/>
</dbReference>
<keyword evidence="1" id="KW-0325">Glycoprotein</keyword>
<evidence type="ECO:0000256" key="1">
    <source>
        <dbReference type="ARBA" id="ARBA00023180"/>
    </source>
</evidence>
<dbReference type="PROSITE" id="PS00941">
    <property type="entry name" value="CARBOXYLESTERASE_B_2"/>
    <property type="match status" value="1"/>
</dbReference>
<dbReference type="InterPro" id="IPR029058">
    <property type="entry name" value="AB_hydrolase_fold"/>
</dbReference>
<dbReference type="Pfam" id="PF00135">
    <property type="entry name" value="COesterase"/>
    <property type="match status" value="1"/>
</dbReference>
<dbReference type="PANTHER" id="PTHR11559">
    <property type="entry name" value="CARBOXYLESTERASE"/>
    <property type="match status" value="1"/>
</dbReference>
<dbReference type="Proteomes" id="UP001642540">
    <property type="component" value="Unassembled WGS sequence"/>
</dbReference>
<organism evidence="4 5">
    <name type="scientific">Orchesella dallaii</name>
    <dbReference type="NCBI Taxonomy" id="48710"/>
    <lineage>
        <taxon>Eukaryota</taxon>
        <taxon>Metazoa</taxon>
        <taxon>Ecdysozoa</taxon>
        <taxon>Arthropoda</taxon>
        <taxon>Hexapoda</taxon>
        <taxon>Collembola</taxon>
        <taxon>Entomobryomorpha</taxon>
        <taxon>Entomobryoidea</taxon>
        <taxon>Orchesellidae</taxon>
        <taxon>Orchesellinae</taxon>
        <taxon>Orchesella</taxon>
    </lineage>
</organism>
<comment type="caution">
    <text evidence="4">The sequence shown here is derived from an EMBL/GenBank/DDBJ whole genome shotgun (WGS) entry which is preliminary data.</text>
</comment>
<evidence type="ECO:0000259" key="3">
    <source>
        <dbReference type="Pfam" id="PF00135"/>
    </source>
</evidence>
<dbReference type="InterPro" id="IPR050309">
    <property type="entry name" value="Type-B_Carboxylest/Lipase"/>
</dbReference>
<name>A0ABP1S7P6_9HEXA</name>
<evidence type="ECO:0000313" key="5">
    <source>
        <dbReference type="Proteomes" id="UP001642540"/>
    </source>
</evidence>
<sequence length="604" mass="67812">MLFSIPLFAYNLFCAWFECEGGPRPPFLFLNPDNQRLLPRNPFLPRQDVSGPVAYTKLGPVRGFKMKISETREIFAFTGVPYGESTAGKNRYSNPVPRRAWKGTWDGTYPSPYCLQSSPVTMGRISGKEDCLYIDIYTPILPSISNSNYPVRNTSSPLLPVIMWSPAGMNYYGRSRFFGPKYFLKEDVILIPINVRYGSFGFLSTGDEFSPGNFGLRDHALAIQWVYENIKGFGGDPHKIVMGGLSSGGTDAHMLLFVNHPARKLLSGIIAQSGTALYTGLETEGGIRKASDKLAEAAGCPKSTKGGGNSRKMVECLRKIEPNMLLNHEIVSRGSYTFRFGPSLEPNDKSGFLARRPEEAYQRGEVPPIPMIISRTSREAHAFLGMSRIATAPILSIPGLYDTIFPQVFRLMDSAKGKNVTEEEAKRSLKILNKVYFNKTTSPNLINGREWDGFCEMLTDAGYTTPMWKGIELHHKIGNTYAYLLSLPADVNQIARRTVTYKGEACHSTDYIFLFNNSRLFPTHQPGSKLEKASSRLINMLVNFATYGTPYYRHSNGKLLNIWKPVRDMRDPVALDVGLVNGIKMKRDPVAVSNRWRIWDYVRF</sequence>
<dbReference type="SUPFAM" id="SSF53474">
    <property type="entry name" value="alpha/beta-Hydrolases"/>
    <property type="match status" value="1"/>
</dbReference>
<accession>A0ABP1S7P6</accession>